<reference evidence="1 2" key="2">
    <citation type="journal article" date="2022" name="Mol. Ecol. Resour.">
        <title>The genomes of chicory, endive, great burdock and yacon provide insights into Asteraceae paleo-polyploidization history and plant inulin production.</title>
        <authorList>
            <person name="Fan W."/>
            <person name="Wang S."/>
            <person name="Wang H."/>
            <person name="Wang A."/>
            <person name="Jiang F."/>
            <person name="Liu H."/>
            <person name="Zhao H."/>
            <person name="Xu D."/>
            <person name="Zhang Y."/>
        </authorList>
    </citation>
    <scope>NUCLEOTIDE SEQUENCE [LARGE SCALE GENOMIC DNA]</scope>
    <source>
        <strain evidence="2">cv. Yunnan</strain>
        <tissue evidence="1">Leaves</tissue>
    </source>
</reference>
<gene>
    <name evidence="1" type="ORF">L1987_80321</name>
</gene>
<dbReference type="EMBL" id="CM042044">
    <property type="protein sequence ID" value="KAI3686641.1"/>
    <property type="molecule type" value="Genomic_DNA"/>
</dbReference>
<accession>A0ACB8YN00</accession>
<proteinExistence type="predicted"/>
<organism evidence="1 2">
    <name type="scientific">Smallanthus sonchifolius</name>
    <dbReference type="NCBI Taxonomy" id="185202"/>
    <lineage>
        <taxon>Eukaryota</taxon>
        <taxon>Viridiplantae</taxon>
        <taxon>Streptophyta</taxon>
        <taxon>Embryophyta</taxon>
        <taxon>Tracheophyta</taxon>
        <taxon>Spermatophyta</taxon>
        <taxon>Magnoliopsida</taxon>
        <taxon>eudicotyledons</taxon>
        <taxon>Gunneridae</taxon>
        <taxon>Pentapetalae</taxon>
        <taxon>asterids</taxon>
        <taxon>campanulids</taxon>
        <taxon>Asterales</taxon>
        <taxon>Asteraceae</taxon>
        <taxon>Asteroideae</taxon>
        <taxon>Heliantheae alliance</taxon>
        <taxon>Millerieae</taxon>
        <taxon>Smallanthus</taxon>
    </lineage>
</organism>
<protein>
    <submittedName>
        <fullName evidence="1">Uncharacterized protein</fullName>
    </submittedName>
</protein>
<dbReference type="Proteomes" id="UP001056120">
    <property type="component" value="Linkage Group LG27"/>
</dbReference>
<comment type="caution">
    <text evidence="1">The sequence shown here is derived from an EMBL/GenBank/DDBJ whole genome shotgun (WGS) entry which is preliminary data.</text>
</comment>
<reference evidence="2" key="1">
    <citation type="journal article" date="2022" name="Mol. Ecol. Resour.">
        <title>The genomes of chicory, endive, great burdock and yacon provide insights into Asteraceae palaeo-polyploidization history and plant inulin production.</title>
        <authorList>
            <person name="Fan W."/>
            <person name="Wang S."/>
            <person name="Wang H."/>
            <person name="Wang A."/>
            <person name="Jiang F."/>
            <person name="Liu H."/>
            <person name="Zhao H."/>
            <person name="Xu D."/>
            <person name="Zhang Y."/>
        </authorList>
    </citation>
    <scope>NUCLEOTIDE SEQUENCE [LARGE SCALE GENOMIC DNA]</scope>
    <source>
        <strain evidence="2">cv. Yunnan</strain>
    </source>
</reference>
<sequence length="368" mass="40330">MDRFSLFSLLLVFSSAVAVAVAVAVDVSDADPLIRQVVPEEETSADHLLNADHHFTLFKSKFGKEYATPEEHDYRLSVFKSNLRRAKRHQLLDPTAEHGVTKFSDLTPSEFRKTYLGLKNPLLFPVDANTAPILPTDDLPDEFDWRDHGAVTPVKNQGSCGSCWSFSTTGALEGSHFLQTGELVSLSEQQLVDCDHECDPAEKNSCDAGCNGGLMNNAFEYIIKAGGVQKESDYPYTGKDGTCHFDKTKIAASVSNFSVIGTDEDQIAANLVKHGPLAIGINAAWMQTYIGKVSCPYICSKKRLDHGVLLVGYGSAGYAPSRLKEKPYWIIKNSWGPDWGEDGYYKICSGYNLCGMDTMVSAVVSTNT</sequence>
<evidence type="ECO:0000313" key="2">
    <source>
        <dbReference type="Proteomes" id="UP001056120"/>
    </source>
</evidence>
<keyword evidence="2" id="KW-1185">Reference proteome</keyword>
<evidence type="ECO:0000313" key="1">
    <source>
        <dbReference type="EMBL" id="KAI3686641.1"/>
    </source>
</evidence>
<name>A0ACB8YN00_9ASTR</name>